<feature type="chain" id="PRO_5042599741" evidence="1">
    <location>
        <begin position="30"/>
        <end position="258"/>
    </location>
</feature>
<dbReference type="AlphaFoldDB" id="A0AAJ2K0S7"/>
<keyword evidence="1" id="KW-0732">Signal</keyword>
<sequence>MKKFKALIRATSFVLAFVLFFTSSASVFAANEAHLQMSQSAEQYQIEEPVVEEPVVEEPVVEEPVVEEPVVEEPIVEEPVVKEPVVEEPFVKEHYEPQGFVPALPWVGMGAAELLKWLGALAVTGMLIYEANESWASVNDMYRELTNSRNNDKPKFFVARLQNGYRAPLLLGKPLTEGEAEAYLLQSIRNDVWAATEKDAKGLAFRLGQGRISQKENHFSPNGRSDQLYYDHYHGGADSNRVTGHIFFGAYGRPGIKP</sequence>
<reference evidence="3" key="1">
    <citation type="submission" date="2023-09" db="EMBL/GenBank/DDBJ databases">
        <title>Paenibacillus sp. chi10 Genome sequencing and assembly.</title>
        <authorList>
            <person name="Kim I."/>
        </authorList>
    </citation>
    <scope>NUCLEOTIDE SEQUENCE [LARGE SCALE GENOMIC DNA]</scope>
    <source>
        <strain evidence="3">chi10</strain>
    </source>
</reference>
<dbReference type="EMBL" id="JAVYAA010000010">
    <property type="protein sequence ID" value="MDT8979961.1"/>
    <property type="molecule type" value="Genomic_DNA"/>
</dbReference>
<dbReference type="RefSeq" id="WP_315747322.1">
    <property type="nucleotide sequence ID" value="NZ_JAVYAA010000010.1"/>
</dbReference>
<dbReference type="Proteomes" id="UP001250538">
    <property type="component" value="Unassembled WGS sequence"/>
</dbReference>
<protein>
    <submittedName>
        <fullName evidence="2">Uncharacterized protein</fullName>
    </submittedName>
</protein>
<feature type="signal peptide" evidence="1">
    <location>
        <begin position="1"/>
        <end position="29"/>
    </location>
</feature>
<proteinExistence type="predicted"/>
<name>A0AAJ2K0S7_9BACL</name>
<comment type="caution">
    <text evidence="2">The sequence shown here is derived from an EMBL/GenBank/DDBJ whole genome shotgun (WGS) entry which is preliminary data.</text>
</comment>
<accession>A0AAJ2K0S7</accession>
<evidence type="ECO:0000313" key="3">
    <source>
        <dbReference type="Proteomes" id="UP001250538"/>
    </source>
</evidence>
<gene>
    <name evidence="2" type="ORF">RQP50_27405</name>
</gene>
<organism evidence="2 3">
    <name type="scientific">Paenibacillus suaedae</name>
    <dbReference type="NCBI Taxonomy" id="3077233"/>
    <lineage>
        <taxon>Bacteria</taxon>
        <taxon>Bacillati</taxon>
        <taxon>Bacillota</taxon>
        <taxon>Bacilli</taxon>
        <taxon>Bacillales</taxon>
        <taxon>Paenibacillaceae</taxon>
        <taxon>Paenibacillus</taxon>
    </lineage>
</organism>
<keyword evidence="3" id="KW-1185">Reference proteome</keyword>
<evidence type="ECO:0000256" key="1">
    <source>
        <dbReference type="SAM" id="SignalP"/>
    </source>
</evidence>
<evidence type="ECO:0000313" key="2">
    <source>
        <dbReference type="EMBL" id="MDT8979961.1"/>
    </source>
</evidence>